<proteinExistence type="predicted"/>
<keyword evidence="1" id="KW-0812">Transmembrane</keyword>
<name>A0ABT9ZUB5_9BACI</name>
<dbReference type="Proteomes" id="UP001230005">
    <property type="component" value="Unassembled WGS sequence"/>
</dbReference>
<accession>A0ABT9ZUB5</accession>
<dbReference type="RefSeq" id="WP_307325330.1">
    <property type="nucleotide sequence ID" value="NZ_JAUSUG010000007.1"/>
</dbReference>
<keyword evidence="1" id="KW-1133">Transmembrane helix</keyword>
<keyword evidence="1" id="KW-0472">Membrane</keyword>
<reference evidence="2 3" key="1">
    <citation type="submission" date="2023-07" db="EMBL/GenBank/DDBJ databases">
        <title>Genomic Encyclopedia of Type Strains, Phase IV (KMG-IV): sequencing the most valuable type-strain genomes for metagenomic binning, comparative biology and taxonomic classification.</title>
        <authorList>
            <person name="Goeker M."/>
        </authorList>
    </citation>
    <scope>NUCLEOTIDE SEQUENCE [LARGE SCALE GENOMIC DNA]</scope>
    <source>
        <strain evidence="2 3">DSM 9768</strain>
    </source>
</reference>
<feature type="transmembrane region" description="Helical" evidence="1">
    <location>
        <begin position="5"/>
        <end position="23"/>
    </location>
</feature>
<comment type="caution">
    <text evidence="2">The sequence shown here is derived from an EMBL/GenBank/DDBJ whole genome shotgun (WGS) entry which is preliminary data.</text>
</comment>
<evidence type="ECO:0000313" key="2">
    <source>
        <dbReference type="EMBL" id="MDQ0254834.1"/>
    </source>
</evidence>
<keyword evidence="3" id="KW-1185">Reference proteome</keyword>
<gene>
    <name evidence="2" type="ORF">J2S74_002213</name>
</gene>
<sequence length="132" mass="15537">MQLSSYLLCLQMILIIEKIFIHFGIFKKMGWRTTYTFVLIFIYFFISDKWLELLKKGDTFIQKITLYNMVNFTSINSLFVLEVPRILTFGRGVFHSLKEQLKGEPLYASMMSIIKTWATLNGNISIKMIVFL</sequence>
<dbReference type="EMBL" id="JAUSUG010000007">
    <property type="protein sequence ID" value="MDQ0254834.1"/>
    <property type="molecule type" value="Genomic_DNA"/>
</dbReference>
<feature type="transmembrane region" description="Helical" evidence="1">
    <location>
        <begin position="29"/>
        <end position="46"/>
    </location>
</feature>
<organism evidence="2 3">
    <name type="scientific">Evansella vedderi</name>
    <dbReference type="NCBI Taxonomy" id="38282"/>
    <lineage>
        <taxon>Bacteria</taxon>
        <taxon>Bacillati</taxon>
        <taxon>Bacillota</taxon>
        <taxon>Bacilli</taxon>
        <taxon>Bacillales</taxon>
        <taxon>Bacillaceae</taxon>
        <taxon>Evansella</taxon>
    </lineage>
</organism>
<evidence type="ECO:0000256" key="1">
    <source>
        <dbReference type="SAM" id="Phobius"/>
    </source>
</evidence>
<evidence type="ECO:0000313" key="3">
    <source>
        <dbReference type="Proteomes" id="UP001230005"/>
    </source>
</evidence>
<protein>
    <submittedName>
        <fullName evidence="2">Uncharacterized protein</fullName>
    </submittedName>
</protein>